<accession>A0AAD2G9S6</accession>
<name>A0AAD2G9S6_9STRA</name>
<evidence type="ECO:0000256" key="1">
    <source>
        <dbReference type="SAM" id="MobiDB-lite"/>
    </source>
</evidence>
<feature type="chain" id="PRO_5042010242" description="Calcineurin-like phosphoesterase domain-containing protein" evidence="2">
    <location>
        <begin position="21"/>
        <end position="470"/>
    </location>
</feature>
<sequence length="470" mass="53875">MMKLAVALLILYGFSIDTDASSIPRGSFNVDSEVLLELPLTPSELSDRKEEIPESKSDMRLVGIEYRFTREPTKLPTSKEPSDVPSLIPSEIPSESPSEIPSDFPSVSPSTLPPSSPSPTPHPTRPPIRPFTRPPTPEPTNTPTRPPSREPTRKPTPQPTSEPTRKPSTTPPPTRRPTREPTSRPTRRPTRRPTPQPIQAQRVENDLVTRFAVIGDIPYTRDHESRLKRHVDRLASNLEFLIHVGDIRNARSGSKCTLKEYQNVASILSKSPIPVFIVPGDNEYQDCPNFSESWRNWKRVFAGFHRKWNTPFRVFQDSQRPENFYFVHKRVLYIGLNIVGGTVHSASEWRSRLSYQWRWTRGLLNTYLPSKEASSVVIIGHADPRSEHNAFFDPLKNYINDEAGNKVPFLYFNGDRHRFQRNKNYRNRSNFHRIMVEGGRKENPLRMKISVPSSRDHGKLSISDIYSYNR</sequence>
<reference evidence="3" key="1">
    <citation type="submission" date="2023-08" db="EMBL/GenBank/DDBJ databases">
        <authorList>
            <person name="Audoor S."/>
            <person name="Bilcke G."/>
        </authorList>
    </citation>
    <scope>NUCLEOTIDE SEQUENCE</scope>
</reference>
<feature type="region of interest" description="Disordered" evidence="1">
    <location>
        <begin position="451"/>
        <end position="470"/>
    </location>
</feature>
<keyword evidence="4" id="KW-1185">Reference proteome</keyword>
<feature type="compositionally biased region" description="Low complexity" evidence="1">
    <location>
        <begin position="85"/>
        <end position="110"/>
    </location>
</feature>
<feature type="region of interest" description="Disordered" evidence="1">
    <location>
        <begin position="67"/>
        <end position="204"/>
    </location>
</feature>
<dbReference type="InterPro" id="IPR029052">
    <property type="entry name" value="Metallo-depent_PP-like"/>
</dbReference>
<gene>
    <name evidence="3" type="ORF">CYCCA115_LOCUS22410</name>
</gene>
<dbReference type="AlphaFoldDB" id="A0AAD2G9S6"/>
<feature type="compositionally biased region" description="Pro residues" evidence="1">
    <location>
        <begin position="111"/>
        <end position="146"/>
    </location>
</feature>
<evidence type="ECO:0000256" key="2">
    <source>
        <dbReference type="SAM" id="SignalP"/>
    </source>
</evidence>
<protein>
    <recommendedName>
        <fullName evidence="5">Calcineurin-like phosphoesterase domain-containing protein</fullName>
    </recommendedName>
</protein>
<dbReference type="SUPFAM" id="SSF56300">
    <property type="entry name" value="Metallo-dependent phosphatases"/>
    <property type="match status" value="1"/>
</dbReference>
<dbReference type="PRINTS" id="PR01217">
    <property type="entry name" value="PRICHEXTENSN"/>
</dbReference>
<feature type="signal peptide" evidence="2">
    <location>
        <begin position="1"/>
        <end position="20"/>
    </location>
</feature>
<dbReference type="Proteomes" id="UP001295423">
    <property type="component" value="Unassembled WGS sequence"/>
</dbReference>
<proteinExistence type="predicted"/>
<organism evidence="3 4">
    <name type="scientific">Cylindrotheca closterium</name>
    <dbReference type="NCBI Taxonomy" id="2856"/>
    <lineage>
        <taxon>Eukaryota</taxon>
        <taxon>Sar</taxon>
        <taxon>Stramenopiles</taxon>
        <taxon>Ochrophyta</taxon>
        <taxon>Bacillariophyta</taxon>
        <taxon>Bacillariophyceae</taxon>
        <taxon>Bacillariophycidae</taxon>
        <taxon>Bacillariales</taxon>
        <taxon>Bacillariaceae</taxon>
        <taxon>Cylindrotheca</taxon>
    </lineage>
</organism>
<evidence type="ECO:0008006" key="5">
    <source>
        <dbReference type="Google" id="ProtNLM"/>
    </source>
</evidence>
<dbReference type="CDD" id="cd00838">
    <property type="entry name" value="MPP_superfamily"/>
    <property type="match status" value="1"/>
</dbReference>
<comment type="caution">
    <text evidence="3">The sequence shown here is derived from an EMBL/GenBank/DDBJ whole genome shotgun (WGS) entry which is preliminary data.</text>
</comment>
<dbReference type="Gene3D" id="3.60.21.10">
    <property type="match status" value="1"/>
</dbReference>
<evidence type="ECO:0000313" key="3">
    <source>
        <dbReference type="EMBL" id="CAJ1966827.1"/>
    </source>
</evidence>
<keyword evidence="2" id="KW-0732">Signal</keyword>
<dbReference type="EMBL" id="CAKOGP040002313">
    <property type="protein sequence ID" value="CAJ1966827.1"/>
    <property type="molecule type" value="Genomic_DNA"/>
</dbReference>
<evidence type="ECO:0000313" key="4">
    <source>
        <dbReference type="Proteomes" id="UP001295423"/>
    </source>
</evidence>